<feature type="transmembrane region" description="Helical" evidence="1">
    <location>
        <begin position="25"/>
        <end position="42"/>
    </location>
</feature>
<comment type="caution">
    <text evidence="2">The sequence shown here is derived from an EMBL/GenBank/DDBJ whole genome shotgun (WGS) entry which is preliminary data.</text>
</comment>
<keyword evidence="1" id="KW-1133">Transmembrane helix</keyword>
<dbReference type="Proteomes" id="UP000266861">
    <property type="component" value="Unassembled WGS sequence"/>
</dbReference>
<keyword evidence="3" id="KW-1185">Reference proteome</keyword>
<gene>
    <name evidence="2" type="ORF">Glove_236g14</name>
</gene>
<name>A0A397IHN2_9GLOM</name>
<reference evidence="2 3" key="1">
    <citation type="submission" date="2018-08" db="EMBL/GenBank/DDBJ databases">
        <title>Genome and evolution of the arbuscular mycorrhizal fungus Diversispora epigaea (formerly Glomus versiforme) and its bacterial endosymbionts.</title>
        <authorList>
            <person name="Sun X."/>
            <person name="Fei Z."/>
            <person name="Harrison M."/>
        </authorList>
    </citation>
    <scope>NUCLEOTIDE SEQUENCE [LARGE SCALE GENOMIC DNA]</scope>
    <source>
        <strain evidence="2 3">IT104</strain>
    </source>
</reference>
<keyword evidence="1" id="KW-0472">Membrane</keyword>
<organism evidence="2 3">
    <name type="scientific">Diversispora epigaea</name>
    <dbReference type="NCBI Taxonomy" id="1348612"/>
    <lineage>
        <taxon>Eukaryota</taxon>
        <taxon>Fungi</taxon>
        <taxon>Fungi incertae sedis</taxon>
        <taxon>Mucoromycota</taxon>
        <taxon>Glomeromycotina</taxon>
        <taxon>Glomeromycetes</taxon>
        <taxon>Diversisporales</taxon>
        <taxon>Diversisporaceae</taxon>
        <taxon>Diversispora</taxon>
    </lineage>
</organism>
<accession>A0A397IHN2</accession>
<proteinExistence type="predicted"/>
<protein>
    <submittedName>
        <fullName evidence="2">Uncharacterized protein</fullName>
    </submittedName>
</protein>
<dbReference type="AlphaFoldDB" id="A0A397IHN2"/>
<evidence type="ECO:0000313" key="2">
    <source>
        <dbReference type="EMBL" id="RHZ72854.1"/>
    </source>
</evidence>
<evidence type="ECO:0000313" key="3">
    <source>
        <dbReference type="Proteomes" id="UP000266861"/>
    </source>
</evidence>
<dbReference type="EMBL" id="PQFF01000218">
    <property type="protein sequence ID" value="RHZ72854.1"/>
    <property type="molecule type" value="Genomic_DNA"/>
</dbReference>
<sequence>MVLEIKELNYLLNILNIKIQDHDSIVVAAILRAGLLTFLNFLRKIKIVIHIKIITHITVPSPISKGVEVRMGEFKEGEGEGRVKLCNPLSGELALESNIHMDLFASNALNWLNNK</sequence>
<keyword evidence="1" id="KW-0812">Transmembrane</keyword>
<evidence type="ECO:0000256" key="1">
    <source>
        <dbReference type="SAM" id="Phobius"/>
    </source>
</evidence>